<evidence type="ECO:0000256" key="1">
    <source>
        <dbReference type="ARBA" id="ARBA00007405"/>
    </source>
</evidence>
<reference evidence="17 22" key="4">
    <citation type="submission" date="2019-07" db="EMBL/GenBank/DDBJ databases">
        <title>Genome sequencing of Parabacteroides distasonis iSURF_7.</title>
        <authorList>
            <person name="Degefu H.N."/>
            <person name="Ruoff K.L."/>
            <person name="Price C.E."/>
            <person name="Valls R.A."/>
            <person name="O'Toole G.A."/>
        </authorList>
    </citation>
    <scope>NUCLEOTIDE SEQUENCE [LARGE SCALE GENOMIC DNA]</scope>
    <source>
        <strain evidence="17 22">CFPLTA003_1B</strain>
    </source>
</reference>
<dbReference type="EMBL" id="WKMW01000018">
    <property type="protein sequence ID" value="MRY85911.1"/>
    <property type="molecule type" value="Genomic_DNA"/>
</dbReference>
<comment type="similarity">
    <text evidence="1">Belongs to the ribonucleoside diphosphate reductase class-2 family.</text>
</comment>
<feature type="domain" description="TSCPD" evidence="6">
    <location>
        <begin position="6"/>
        <end position="83"/>
    </location>
</feature>
<proteinExistence type="inferred from homology"/>
<evidence type="ECO:0000259" key="6">
    <source>
        <dbReference type="Pfam" id="PF12637"/>
    </source>
</evidence>
<dbReference type="Proteomes" id="UP000095332">
    <property type="component" value="Unassembled WGS sequence"/>
</dbReference>
<dbReference type="EMBL" id="QSJN01000001">
    <property type="protein sequence ID" value="RHD77886.1"/>
    <property type="molecule type" value="Genomic_DNA"/>
</dbReference>
<evidence type="ECO:0000313" key="13">
    <source>
        <dbReference type="EMBL" id="MRY85911.1"/>
    </source>
</evidence>
<dbReference type="EMBL" id="JAQMPX010000097">
    <property type="protein sequence ID" value="MDB9139571.1"/>
    <property type="molecule type" value="Genomic_DNA"/>
</dbReference>
<evidence type="ECO:0000256" key="3">
    <source>
        <dbReference type="ARBA" id="ARBA00022634"/>
    </source>
</evidence>
<evidence type="ECO:0000313" key="12">
    <source>
        <dbReference type="EMBL" id="MRY57786.1"/>
    </source>
</evidence>
<evidence type="ECO:0000313" key="7">
    <source>
        <dbReference type="EMBL" id="CUN23400.1"/>
    </source>
</evidence>
<evidence type="ECO:0000313" key="9">
    <source>
        <dbReference type="EMBL" id="MCB6516861.1"/>
    </source>
</evidence>
<dbReference type="EMBL" id="VOHW01000001">
    <property type="protein sequence ID" value="TWV64328.1"/>
    <property type="molecule type" value="Genomic_DNA"/>
</dbReference>
<dbReference type="EMBL" id="CZBM01000006">
    <property type="protein sequence ID" value="CUQ22119.1"/>
    <property type="molecule type" value="Genomic_DNA"/>
</dbReference>
<dbReference type="Proteomes" id="UP000463337">
    <property type="component" value="Unassembled WGS sequence"/>
</dbReference>
<dbReference type="Proteomes" id="UP000501982">
    <property type="component" value="Chromosome"/>
</dbReference>
<keyword evidence="3" id="KW-0237">DNA synthesis</keyword>
<dbReference type="Proteomes" id="UP000315827">
    <property type="component" value="Unassembled WGS sequence"/>
</dbReference>
<evidence type="ECO:0000313" key="18">
    <source>
        <dbReference type="EMBL" id="WET65180.1"/>
    </source>
</evidence>
<evidence type="ECO:0000313" key="26">
    <source>
        <dbReference type="Proteomes" id="UP000501982"/>
    </source>
</evidence>
<evidence type="ECO:0000313" key="25">
    <source>
        <dbReference type="Proteomes" id="UP000471216"/>
    </source>
</evidence>
<evidence type="ECO:0000313" key="17">
    <source>
        <dbReference type="EMBL" id="TWV64328.1"/>
    </source>
</evidence>
<dbReference type="EMBL" id="CP051672">
    <property type="protein sequence ID" value="QJE28021.1"/>
    <property type="molecule type" value="Genomic_DNA"/>
</dbReference>
<reference evidence="16 21" key="2">
    <citation type="submission" date="2018-08" db="EMBL/GenBank/DDBJ databases">
        <title>A genome reference for cultivated species of the human gut microbiota.</title>
        <authorList>
            <person name="Zou Y."/>
            <person name="Xue W."/>
            <person name="Luo G."/>
        </authorList>
    </citation>
    <scope>NUCLEOTIDE SEQUENCE [LARGE SCALE GENOMIC DNA]</scope>
    <source>
        <strain evidence="16 21">AM30-4</strain>
    </source>
</reference>
<evidence type="ECO:0000313" key="16">
    <source>
        <dbReference type="EMBL" id="RHD77886.1"/>
    </source>
</evidence>
<dbReference type="Proteomes" id="UP000471216">
    <property type="component" value="Unassembled WGS sequence"/>
</dbReference>
<dbReference type="GO" id="GO:0071897">
    <property type="term" value="P:DNA biosynthetic process"/>
    <property type="evidence" value="ECO:0007669"/>
    <property type="project" value="UniProtKB-KW"/>
</dbReference>
<evidence type="ECO:0000256" key="4">
    <source>
        <dbReference type="ARBA" id="ARBA00022741"/>
    </source>
</evidence>
<evidence type="ECO:0000256" key="5">
    <source>
        <dbReference type="ARBA" id="ARBA00047754"/>
    </source>
</evidence>
<evidence type="ECO:0000313" key="21">
    <source>
        <dbReference type="Proteomes" id="UP000284660"/>
    </source>
</evidence>
<reference evidence="18" key="8">
    <citation type="submission" date="2023-03" db="EMBL/GenBank/DDBJ databases">
        <title>Parabacteroides distasonis, a bacteria resistant against UC.</title>
        <authorList>
            <person name="Dai W."/>
        </authorList>
    </citation>
    <scope>NUCLEOTIDE SEQUENCE</scope>
    <source>
        <strain evidence="18">F1-28</strain>
    </source>
</reference>
<accession>A0A173V9C9</accession>
<evidence type="ECO:0000313" key="22">
    <source>
        <dbReference type="Proteomes" id="UP000315827"/>
    </source>
</evidence>
<evidence type="ECO:0000313" key="8">
    <source>
        <dbReference type="EMBL" id="CUQ22119.1"/>
    </source>
</evidence>
<name>A0A173V9C9_PARDI</name>
<dbReference type="EMBL" id="JAQMPJ010000001">
    <property type="protein sequence ID" value="MDB9003891.1"/>
    <property type="molecule type" value="Genomic_DNA"/>
</dbReference>
<dbReference type="EMBL" id="JAJCNI010000003">
    <property type="protein sequence ID" value="MCB6516861.1"/>
    <property type="molecule type" value="Genomic_DNA"/>
</dbReference>
<evidence type="ECO:0000256" key="2">
    <source>
        <dbReference type="ARBA" id="ARBA00012274"/>
    </source>
</evidence>
<dbReference type="Proteomes" id="UP000095591">
    <property type="component" value="Unassembled WGS sequence"/>
</dbReference>
<evidence type="ECO:0000313" key="10">
    <source>
        <dbReference type="EMBL" id="MDB9003891.1"/>
    </source>
</evidence>
<dbReference type="Proteomes" id="UP001198806">
    <property type="component" value="Unassembled WGS sequence"/>
</dbReference>
<evidence type="ECO:0000313" key="23">
    <source>
        <dbReference type="Proteomes" id="UP000450599"/>
    </source>
</evidence>
<dbReference type="EMBL" id="CYXP01000006">
    <property type="protein sequence ID" value="CUN23400.1"/>
    <property type="molecule type" value="Genomic_DNA"/>
</dbReference>
<dbReference type="InterPro" id="IPR023806">
    <property type="entry name" value="CHP03905"/>
</dbReference>
<evidence type="ECO:0000313" key="19">
    <source>
        <dbReference type="Proteomes" id="UP000095332"/>
    </source>
</evidence>
<dbReference type="GO" id="GO:0000166">
    <property type="term" value="F:nucleotide binding"/>
    <property type="evidence" value="ECO:0007669"/>
    <property type="project" value="UniProtKB-KW"/>
</dbReference>
<dbReference type="RefSeq" id="WP_005862879.1">
    <property type="nucleotide sequence ID" value="NZ_AP019729.1"/>
</dbReference>
<protein>
    <recommendedName>
        <fullName evidence="2">ribonucleoside-diphosphate reductase</fullName>
        <ecNumber evidence="2">1.17.4.1</ecNumber>
    </recommendedName>
</protein>
<dbReference type="NCBIfam" id="TIGR03905">
    <property type="entry name" value="TIGR03905_4_Cys"/>
    <property type="match status" value="1"/>
</dbReference>
<evidence type="ECO:0000313" key="20">
    <source>
        <dbReference type="Proteomes" id="UP000095591"/>
    </source>
</evidence>
<dbReference type="GO" id="GO:0004748">
    <property type="term" value="F:ribonucleoside-diphosphate reductase activity, thioredoxin disulfide as acceptor"/>
    <property type="evidence" value="ECO:0007669"/>
    <property type="project" value="UniProtKB-EC"/>
</dbReference>
<reference evidence="10" key="7">
    <citation type="submission" date="2023-01" db="EMBL/GenBank/DDBJ databases">
        <title>Human gut microbiome strain richness.</title>
        <authorList>
            <person name="Chen-Liaw A."/>
        </authorList>
    </citation>
    <scope>NUCLEOTIDE SEQUENCE</scope>
    <source>
        <strain evidence="11">D35st1_E5_D35t1_190705</strain>
        <strain evidence="10">RTP21484st1_E5_RTP21484_190118</strain>
    </source>
</reference>
<evidence type="ECO:0000313" key="24">
    <source>
        <dbReference type="Proteomes" id="UP000463337"/>
    </source>
</evidence>
<evidence type="ECO:0000313" key="11">
    <source>
        <dbReference type="EMBL" id="MDB9139571.1"/>
    </source>
</evidence>
<dbReference type="AlphaFoldDB" id="A0A173V9C9"/>
<dbReference type="Proteomes" id="UP001210126">
    <property type="component" value="Unassembled WGS sequence"/>
</dbReference>
<dbReference type="EMBL" id="WKMX01000004">
    <property type="protein sequence ID" value="MRZ05607.1"/>
    <property type="molecule type" value="Genomic_DNA"/>
</dbReference>
<dbReference type="Pfam" id="PF12637">
    <property type="entry name" value="TSCPD"/>
    <property type="match status" value="1"/>
</dbReference>
<dbReference type="Proteomes" id="UP001221009">
    <property type="component" value="Chromosome"/>
</dbReference>
<dbReference type="Proteomes" id="UP001211522">
    <property type="component" value="Unassembled WGS sequence"/>
</dbReference>
<dbReference type="EMBL" id="CP120353">
    <property type="protein sequence ID" value="WET65180.1"/>
    <property type="molecule type" value="Genomic_DNA"/>
</dbReference>
<reference evidence="23 24" key="3">
    <citation type="journal article" date="2019" name="Nat. Med.">
        <title>A library of human gut bacterial isolates paired with longitudinal multiomics data enables mechanistic microbiome research.</title>
        <authorList>
            <person name="Poyet M."/>
            <person name="Groussin M."/>
            <person name="Gibbons S.M."/>
            <person name="Avila-Pacheco J."/>
            <person name="Jiang X."/>
            <person name="Kearney S.M."/>
            <person name="Perrotta A.R."/>
            <person name="Berdy B."/>
            <person name="Zhao S."/>
            <person name="Lieberman T.D."/>
            <person name="Swanson P.K."/>
            <person name="Smith M."/>
            <person name="Roesemann S."/>
            <person name="Alexander J.E."/>
            <person name="Rich S.A."/>
            <person name="Livny J."/>
            <person name="Vlamakis H."/>
            <person name="Clish C."/>
            <person name="Bullock K."/>
            <person name="Deik A."/>
            <person name="Scott J."/>
            <person name="Pierce K.A."/>
            <person name="Xavier R.J."/>
            <person name="Alm E.J."/>
        </authorList>
    </citation>
    <scope>NUCLEOTIDE SEQUENCE [LARGE SCALE GENOMIC DNA]</scope>
    <source>
        <strain evidence="14 25">BIOML-A10</strain>
        <strain evidence="13 23">BIOML-A11</strain>
        <strain evidence="12 24">BIOML-A41</strain>
    </source>
</reference>
<reference evidence="15 26" key="5">
    <citation type="submission" date="2020-04" db="EMBL/GenBank/DDBJ databases">
        <title>Complete Genomes and Methylome analysis of CBBP consortium that reverse antibiotic-induced susceptibility to vancomycin-resistant Enterococcus faecium infection.</title>
        <authorList>
            <person name="Fomenkov A."/>
            <person name="Zhang Z."/>
            <person name="Pamer E."/>
            <person name="Roberts R.J."/>
        </authorList>
    </citation>
    <scope>NUCLEOTIDE SEQUENCE [LARGE SCALE GENOMIC DNA]</scope>
    <source>
        <strain evidence="26">CBBP</strain>
        <strain evidence="15">CBBP-1</strain>
    </source>
</reference>
<reference evidence="19 20" key="1">
    <citation type="submission" date="2015-09" db="EMBL/GenBank/DDBJ databases">
        <authorList>
            <consortium name="Pathogen Informatics"/>
        </authorList>
    </citation>
    <scope>NUCLEOTIDE SEQUENCE [LARGE SCALE GENOMIC DNA]</scope>
    <source>
        <strain evidence="7 20">2789STDY5608872</strain>
        <strain evidence="8 19">2789STDY5834948</strain>
    </source>
</reference>
<evidence type="ECO:0000313" key="14">
    <source>
        <dbReference type="EMBL" id="MRZ05607.1"/>
    </source>
</evidence>
<organism evidence="7 20">
    <name type="scientific">Parabacteroides distasonis</name>
    <dbReference type="NCBI Taxonomy" id="823"/>
    <lineage>
        <taxon>Bacteria</taxon>
        <taxon>Pseudomonadati</taxon>
        <taxon>Bacteroidota</taxon>
        <taxon>Bacteroidia</taxon>
        <taxon>Bacteroidales</taxon>
        <taxon>Tannerellaceae</taxon>
        <taxon>Parabacteroides</taxon>
    </lineage>
</organism>
<dbReference type="EMBL" id="WKLT01000005">
    <property type="protein sequence ID" value="MRY57786.1"/>
    <property type="molecule type" value="Genomic_DNA"/>
</dbReference>
<reference evidence="9" key="6">
    <citation type="submission" date="2021-10" db="EMBL/GenBank/DDBJ databases">
        <title>Collection of gut derived symbiotic bacterial strains cultured from healthy donors.</title>
        <authorList>
            <person name="Lin H."/>
            <person name="Littmann E."/>
            <person name="Kohout C."/>
            <person name="Pamer E.G."/>
        </authorList>
    </citation>
    <scope>NUCLEOTIDE SEQUENCE</scope>
    <source>
        <strain evidence="9">DFI.2.94</strain>
    </source>
</reference>
<evidence type="ECO:0000313" key="15">
    <source>
        <dbReference type="EMBL" id="QJE28021.1"/>
    </source>
</evidence>
<keyword evidence="4" id="KW-0547">Nucleotide-binding</keyword>
<gene>
    <name evidence="16" type="ORF">DW782_00940</name>
    <name evidence="7" type="ORF">ERS852429_02753</name>
    <name evidence="8" type="ORF">ERS852560_01755</name>
    <name evidence="17" type="ORF">FSA05_01540</name>
    <name evidence="14" type="ORF">GKD54_05100</name>
    <name evidence="13" type="ORF">GKD58_16910</name>
    <name evidence="12" type="ORF">GKD59_07640</name>
    <name evidence="15" type="ORF">HHO38_06575</name>
    <name evidence="9" type="ORF">LI194_03510</name>
    <name evidence="18" type="ORF">P2T59_04155</name>
    <name evidence="10" type="ORF">PN599_02580</name>
    <name evidence="11" type="ORF">PN612_13785</name>
</gene>
<dbReference type="Proteomes" id="UP000284660">
    <property type="component" value="Unassembled WGS sequence"/>
</dbReference>
<sequence length="85" mass="9181">METRRITYTPQGGVCSKLMVIDAKEDVIENVQIVGGCHGNGQGMCALLKGMRIEDAIGRLSGIDCHGRGTSCPDQMAQALKQFNR</sequence>
<dbReference type="Proteomes" id="UP000450599">
    <property type="component" value="Unassembled WGS sequence"/>
</dbReference>
<dbReference type="GeneID" id="93521606"/>
<comment type="catalytic activity">
    <reaction evidence="5">
        <text>a 2'-deoxyribonucleoside 5'-diphosphate + [thioredoxin]-disulfide + H2O = a ribonucleoside 5'-diphosphate + [thioredoxin]-dithiol</text>
        <dbReference type="Rhea" id="RHEA:23252"/>
        <dbReference type="Rhea" id="RHEA-COMP:10698"/>
        <dbReference type="Rhea" id="RHEA-COMP:10700"/>
        <dbReference type="ChEBI" id="CHEBI:15377"/>
        <dbReference type="ChEBI" id="CHEBI:29950"/>
        <dbReference type="ChEBI" id="CHEBI:50058"/>
        <dbReference type="ChEBI" id="CHEBI:57930"/>
        <dbReference type="ChEBI" id="CHEBI:73316"/>
        <dbReference type="EC" id="1.17.4.1"/>
    </reaction>
</comment>
<dbReference type="EC" id="1.17.4.1" evidence="2"/>
<dbReference type="InterPro" id="IPR024434">
    <property type="entry name" value="TSCPD_dom"/>
</dbReference>